<evidence type="ECO:0000256" key="5">
    <source>
        <dbReference type="SAM" id="Phobius"/>
    </source>
</evidence>
<protein>
    <recommendedName>
        <fullName evidence="6">Late embryogenesis abundant protein LEA-2 subgroup domain-containing protein</fullName>
    </recommendedName>
</protein>
<dbReference type="Pfam" id="PF03168">
    <property type="entry name" value="LEA_2"/>
    <property type="match status" value="1"/>
</dbReference>
<reference evidence="7 8" key="1">
    <citation type="journal article" date="2019" name="Genome Biol. Evol.">
        <title>The Rhododendron genome and chromosomal organization provide insight into shared whole-genome duplications across the heath family (Ericaceae).</title>
        <authorList>
            <person name="Soza V.L."/>
            <person name="Lindsley D."/>
            <person name="Waalkes A."/>
            <person name="Ramage E."/>
            <person name="Patwardhan R.P."/>
            <person name="Burton J.N."/>
            <person name="Adey A."/>
            <person name="Kumar A."/>
            <person name="Qiu R."/>
            <person name="Shendure J."/>
            <person name="Hall B."/>
        </authorList>
    </citation>
    <scope>NUCLEOTIDE SEQUENCE [LARGE SCALE GENOMIC DNA]</scope>
    <source>
        <strain evidence="7">RSF 1966-606</strain>
    </source>
</reference>
<sequence>MSQVLTKSPKHCAKKGLNIDHKHYKKLIYAFSTFFLSILTLIFLVWVILHPSKPHFSLKEVNINQLNISAPHNLVNSSIQLTLLSNNPNKKVGIYYENLQVYASYKGQQISVDTSLPPFYQEHEETNFLSADLVGNGMPVGPSLGYEVGRDKIAGKLVMSLKVSGRIRWKVGTWVSGQNRFDVNCVATVDFGSPVESSSLSTKQGTQCSTIV</sequence>
<dbReference type="GO" id="GO:0098542">
    <property type="term" value="P:defense response to other organism"/>
    <property type="evidence" value="ECO:0007669"/>
    <property type="project" value="InterPro"/>
</dbReference>
<evidence type="ECO:0000256" key="3">
    <source>
        <dbReference type="ARBA" id="ARBA00022989"/>
    </source>
</evidence>
<evidence type="ECO:0000256" key="2">
    <source>
        <dbReference type="ARBA" id="ARBA00022692"/>
    </source>
</evidence>
<feature type="transmembrane region" description="Helical" evidence="5">
    <location>
        <begin position="27"/>
        <end position="49"/>
    </location>
</feature>
<comment type="caution">
    <text evidence="7">The sequence shown here is derived from an EMBL/GenBank/DDBJ whole genome shotgun (WGS) entry which is preliminary data.</text>
</comment>
<gene>
    <name evidence="7" type="ORF">C3L33_16320</name>
</gene>
<dbReference type="OrthoDB" id="1920039at2759"/>
<evidence type="ECO:0000313" key="7">
    <source>
        <dbReference type="EMBL" id="KAE9451790.1"/>
    </source>
</evidence>
<keyword evidence="2 5" id="KW-0812">Transmembrane</keyword>
<dbReference type="GO" id="GO:0005886">
    <property type="term" value="C:plasma membrane"/>
    <property type="evidence" value="ECO:0007669"/>
    <property type="project" value="TreeGrafter"/>
</dbReference>
<name>A0A6A4L153_9ERIC</name>
<proteinExistence type="predicted"/>
<dbReference type="PANTHER" id="PTHR31415">
    <property type="entry name" value="OS05G0367900 PROTEIN"/>
    <property type="match status" value="1"/>
</dbReference>
<organism evidence="7 8">
    <name type="scientific">Rhododendron williamsianum</name>
    <dbReference type="NCBI Taxonomy" id="262921"/>
    <lineage>
        <taxon>Eukaryota</taxon>
        <taxon>Viridiplantae</taxon>
        <taxon>Streptophyta</taxon>
        <taxon>Embryophyta</taxon>
        <taxon>Tracheophyta</taxon>
        <taxon>Spermatophyta</taxon>
        <taxon>Magnoliopsida</taxon>
        <taxon>eudicotyledons</taxon>
        <taxon>Gunneridae</taxon>
        <taxon>Pentapetalae</taxon>
        <taxon>asterids</taxon>
        <taxon>Ericales</taxon>
        <taxon>Ericaceae</taxon>
        <taxon>Ericoideae</taxon>
        <taxon>Rhodoreae</taxon>
        <taxon>Rhododendron</taxon>
    </lineage>
</organism>
<feature type="non-terminal residue" evidence="7">
    <location>
        <position position="1"/>
    </location>
</feature>
<comment type="subcellular location">
    <subcellularLocation>
        <location evidence="1">Membrane</location>
        <topology evidence="1">Single-pass membrane protein</topology>
    </subcellularLocation>
</comment>
<keyword evidence="4 5" id="KW-0472">Membrane</keyword>
<dbReference type="GO" id="GO:0009506">
    <property type="term" value="C:plasmodesma"/>
    <property type="evidence" value="ECO:0007669"/>
    <property type="project" value="TreeGrafter"/>
</dbReference>
<evidence type="ECO:0000313" key="8">
    <source>
        <dbReference type="Proteomes" id="UP000428333"/>
    </source>
</evidence>
<dbReference type="InterPro" id="IPR004864">
    <property type="entry name" value="LEA_2"/>
</dbReference>
<dbReference type="PANTHER" id="PTHR31415:SF20">
    <property type="entry name" value="NDR1_HIN1-LIKE PROTEIN 26"/>
    <property type="match status" value="1"/>
</dbReference>
<dbReference type="Proteomes" id="UP000428333">
    <property type="component" value="Linkage Group LG10"/>
</dbReference>
<evidence type="ECO:0000256" key="1">
    <source>
        <dbReference type="ARBA" id="ARBA00004167"/>
    </source>
</evidence>
<feature type="domain" description="Late embryogenesis abundant protein LEA-2 subgroup" evidence="6">
    <location>
        <begin position="83"/>
        <end position="185"/>
    </location>
</feature>
<dbReference type="EMBL" id="QEFC01002698">
    <property type="protein sequence ID" value="KAE9451790.1"/>
    <property type="molecule type" value="Genomic_DNA"/>
</dbReference>
<accession>A0A6A4L153</accession>
<evidence type="ECO:0000259" key="6">
    <source>
        <dbReference type="Pfam" id="PF03168"/>
    </source>
</evidence>
<keyword evidence="3 5" id="KW-1133">Transmembrane helix</keyword>
<dbReference type="AlphaFoldDB" id="A0A6A4L153"/>
<dbReference type="InterPro" id="IPR044839">
    <property type="entry name" value="NDR1-like"/>
</dbReference>
<keyword evidence="8" id="KW-1185">Reference proteome</keyword>
<evidence type="ECO:0000256" key="4">
    <source>
        <dbReference type="ARBA" id="ARBA00023136"/>
    </source>
</evidence>